<evidence type="ECO:0000313" key="3">
    <source>
        <dbReference type="Proteomes" id="UP000199031"/>
    </source>
</evidence>
<proteinExistence type="predicted"/>
<name>A0A1I5U3G7_9BACT</name>
<dbReference type="EMBL" id="FOXQ01000003">
    <property type="protein sequence ID" value="SFP89427.1"/>
    <property type="molecule type" value="Genomic_DNA"/>
</dbReference>
<dbReference type="AlphaFoldDB" id="A0A1I5U3G7"/>
<evidence type="ECO:0000256" key="1">
    <source>
        <dbReference type="SAM" id="Phobius"/>
    </source>
</evidence>
<protein>
    <submittedName>
        <fullName evidence="2">Uncharacterized protein</fullName>
    </submittedName>
</protein>
<feature type="transmembrane region" description="Helical" evidence="1">
    <location>
        <begin position="18"/>
        <end position="37"/>
    </location>
</feature>
<sequence>MNNDLESRRRKSYTQMRMIYDLTMAGLMIGMSFILFFGDKFGLDLIAGLDSLMRYGFGTLCLLYGGFRVYRGIKHNY</sequence>
<keyword evidence="1" id="KW-1133">Transmembrane helix</keyword>
<reference evidence="2 3" key="1">
    <citation type="submission" date="2016-10" db="EMBL/GenBank/DDBJ databases">
        <authorList>
            <person name="de Groot N.N."/>
        </authorList>
    </citation>
    <scope>NUCLEOTIDE SEQUENCE [LARGE SCALE GENOMIC DNA]</scope>
    <source>
        <strain evidence="2 3">DSM 28286</strain>
    </source>
</reference>
<feature type="transmembrane region" description="Helical" evidence="1">
    <location>
        <begin position="52"/>
        <end position="70"/>
    </location>
</feature>
<dbReference type="RefSeq" id="WP_090656295.1">
    <property type="nucleotide sequence ID" value="NZ_FOXQ01000003.1"/>
</dbReference>
<evidence type="ECO:0000313" key="2">
    <source>
        <dbReference type="EMBL" id="SFP89427.1"/>
    </source>
</evidence>
<dbReference type="STRING" id="1465490.SAMN05444277_10321"/>
<dbReference type="OrthoDB" id="676313at2"/>
<gene>
    <name evidence="2" type="ORF">SAMN05444277_10321</name>
</gene>
<keyword evidence="1" id="KW-0812">Transmembrane</keyword>
<organism evidence="2 3">
    <name type="scientific">Parafilimonas terrae</name>
    <dbReference type="NCBI Taxonomy" id="1465490"/>
    <lineage>
        <taxon>Bacteria</taxon>
        <taxon>Pseudomonadati</taxon>
        <taxon>Bacteroidota</taxon>
        <taxon>Chitinophagia</taxon>
        <taxon>Chitinophagales</taxon>
        <taxon>Chitinophagaceae</taxon>
        <taxon>Parafilimonas</taxon>
    </lineage>
</organism>
<keyword evidence="1" id="KW-0472">Membrane</keyword>
<dbReference type="Proteomes" id="UP000199031">
    <property type="component" value="Unassembled WGS sequence"/>
</dbReference>
<keyword evidence="3" id="KW-1185">Reference proteome</keyword>
<accession>A0A1I5U3G7</accession>